<organism evidence="1 2">
    <name type="scientific">Reticulomyxa filosa</name>
    <dbReference type="NCBI Taxonomy" id="46433"/>
    <lineage>
        <taxon>Eukaryota</taxon>
        <taxon>Sar</taxon>
        <taxon>Rhizaria</taxon>
        <taxon>Retaria</taxon>
        <taxon>Foraminifera</taxon>
        <taxon>Monothalamids</taxon>
        <taxon>Reticulomyxidae</taxon>
        <taxon>Reticulomyxa</taxon>
    </lineage>
</organism>
<proteinExistence type="predicted"/>
<protein>
    <submittedName>
        <fullName evidence="1">Uncharacterized protein</fullName>
    </submittedName>
</protein>
<comment type="caution">
    <text evidence="1">The sequence shown here is derived from an EMBL/GenBank/DDBJ whole genome shotgun (WGS) entry which is preliminary data.</text>
</comment>
<keyword evidence="2" id="KW-1185">Reference proteome</keyword>
<accession>X6MUL2</accession>
<dbReference type="EMBL" id="ASPP01016496">
    <property type="protein sequence ID" value="ETO17504.1"/>
    <property type="molecule type" value="Genomic_DNA"/>
</dbReference>
<dbReference type="Proteomes" id="UP000023152">
    <property type="component" value="Unassembled WGS sequence"/>
</dbReference>
<sequence>MDESQQCINQIKSQLCFRSMSLSLYLQIVIIKANKKKKKKMNIQKKTFNFIQKFQIFLEKGGGEEGTNKKKNYFEFKSPQQQQMEMMMGGGVRFPSALGNLDCRFPKLACRVRFDMISNGYVLLYEKKKKKESKIFLLHIRIQHEKCVFRWALGAKIGTSYDVRKSWLEFGTRYEFGALKAQSRPYQHCIEALWRKDSWLLQLFYTNNVTDNFALTSRLSWQIGTTDKIQSSIGYKFQFGKALGAGKTIIGEIASDGRVCQSITLPLLPTMMLRCYGELNHWTTPELMQRGLVPHKFEKKKQDSMIRKSLGVFRCCCKVRIRAKKTKSKDRKHIKGTHSNKFVVCYACFFPYNW</sequence>
<gene>
    <name evidence="1" type="ORF">RFI_19818</name>
</gene>
<evidence type="ECO:0000313" key="1">
    <source>
        <dbReference type="EMBL" id="ETO17504.1"/>
    </source>
</evidence>
<reference evidence="1 2" key="1">
    <citation type="journal article" date="2013" name="Curr. Biol.">
        <title>The Genome of the Foraminiferan Reticulomyxa filosa.</title>
        <authorList>
            <person name="Glockner G."/>
            <person name="Hulsmann N."/>
            <person name="Schleicher M."/>
            <person name="Noegel A.A."/>
            <person name="Eichinger L."/>
            <person name="Gallinger C."/>
            <person name="Pawlowski J."/>
            <person name="Sierra R."/>
            <person name="Euteneuer U."/>
            <person name="Pillet L."/>
            <person name="Moustafa A."/>
            <person name="Platzer M."/>
            <person name="Groth M."/>
            <person name="Szafranski K."/>
            <person name="Schliwa M."/>
        </authorList>
    </citation>
    <scope>NUCLEOTIDE SEQUENCE [LARGE SCALE GENOMIC DNA]</scope>
</reference>
<dbReference type="AlphaFoldDB" id="X6MUL2"/>
<evidence type="ECO:0000313" key="2">
    <source>
        <dbReference type="Proteomes" id="UP000023152"/>
    </source>
</evidence>
<name>X6MUL2_RETFI</name>